<reference evidence="2" key="2">
    <citation type="submission" date="2020-05" db="UniProtKB">
        <authorList>
            <consortium name="EnsemblMetazoa"/>
        </authorList>
    </citation>
    <scope>IDENTIFICATION</scope>
    <source>
        <strain evidence="2">wikel</strain>
    </source>
</reference>
<organism>
    <name type="scientific">Ixodes scapularis</name>
    <name type="common">Black-legged tick</name>
    <name type="synonym">Deer tick</name>
    <dbReference type="NCBI Taxonomy" id="6945"/>
    <lineage>
        <taxon>Eukaryota</taxon>
        <taxon>Metazoa</taxon>
        <taxon>Ecdysozoa</taxon>
        <taxon>Arthropoda</taxon>
        <taxon>Chelicerata</taxon>
        <taxon>Arachnida</taxon>
        <taxon>Acari</taxon>
        <taxon>Parasitiformes</taxon>
        <taxon>Ixodida</taxon>
        <taxon>Ixodoidea</taxon>
        <taxon>Ixodidae</taxon>
        <taxon>Ixodinae</taxon>
        <taxon>Ixodes</taxon>
    </lineage>
</organism>
<dbReference type="HOGENOM" id="CLU_2515148_0_0_1"/>
<name>B7PDG4_IXOSC</name>
<evidence type="ECO:0000313" key="3">
    <source>
        <dbReference type="Proteomes" id="UP000001555"/>
    </source>
</evidence>
<sequence>MSDLPVRGTISESDFVYCSWRCEKGRVPSRSFFRGRCLTRLRCVHERQLQFLNCSEHLGSWELPACLVSFTINISVSSIDRRRAF</sequence>
<dbReference type="InParanoid" id="B7PDG4"/>
<keyword evidence="3" id="KW-1185">Reference proteome</keyword>
<gene>
    <name evidence="1" type="ORF">IscW_ISCW016928</name>
</gene>
<evidence type="ECO:0000313" key="1">
    <source>
        <dbReference type="EMBL" id="EEC04636.1"/>
    </source>
</evidence>
<dbReference type="Proteomes" id="UP000001555">
    <property type="component" value="Unassembled WGS sequence"/>
</dbReference>
<dbReference type="PaxDb" id="6945-B7PDG4"/>
<dbReference type="VEuPathDB" id="VectorBase:ISCI016928"/>
<protein>
    <submittedName>
        <fullName evidence="1 2">Uncharacterized protein</fullName>
    </submittedName>
</protein>
<evidence type="ECO:0000313" key="2">
    <source>
        <dbReference type="EnsemblMetazoa" id="ISCW016928-PA"/>
    </source>
</evidence>
<accession>B7PDG4</accession>
<dbReference type="EMBL" id="ABJB010725598">
    <property type="status" value="NOT_ANNOTATED_CDS"/>
    <property type="molecule type" value="Genomic_DNA"/>
</dbReference>
<reference evidence="1 3" key="1">
    <citation type="submission" date="2008-03" db="EMBL/GenBank/DDBJ databases">
        <title>Annotation of Ixodes scapularis.</title>
        <authorList>
            <consortium name="Ixodes scapularis Genome Project Consortium"/>
            <person name="Caler E."/>
            <person name="Hannick L.I."/>
            <person name="Bidwell S."/>
            <person name="Joardar V."/>
            <person name="Thiagarajan M."/>
            <person name="Amedeo P."/>
            <person name="Galinsky K.J."/>
            <person name="Schobel S."/>
            <person name="Inman J."/>
            <person name="Hostetler J."/>
            <person name="Miller J."/>
            <person name="Hammond M."/>
            <person name="Megy K."/>
            <person name="Lawson D."/>
            <person name="Kodira C."/>
            <person name="Sutton G."/>
            <person name="Meyer J."/>
            <person name="Hill C.A."/>
            <person name="Birren B."/>
            <person name="Nene V."/>
            <person name="Collins F."/>
            <person name="Alarcon-Chaidez F."/>
            <person name="Wikel S."/>
            <person name="Strausberg R."/>
        </authorList>
    </citation>
    <scope>NUCLEOTIDE SEQUENCE [LARGE SCALE GENOMIC DNA]</scope>
    <source>
        <strain evidence="3">Wikel</strain>
        <strain evidence="1">Wikel colony</strain>
    </source>
</reference>
<dbReference type="EMBL" id="DS689861">
    <property type="protein sequence ID" value="EEC04636.1"/>
    <property type="molecule type" value="Genomic_DNA"/>
</dbReference>
<dbReference type="AlphaFoldDB" id="B7PDG4"/>
<proteinExistence type="predicted"/>
<dbReference type="EnsemblMetazoa" id="ISCW016928-RA">
    <property type="protein sequence ID" value="ISCW016928-PA"/>
    <property type="gene ID" value="ISCW016928"/>
</dbReference>
<dbReference type="VEuPathDB" id="VectorBase:ISCW016928"/>